<feature type="compositionally biased region" description="Polar residues" evidence="1">
    <location>
        <begin position="188"/>
        <end position="204"/>
    </location>
</feature>
<gene>
    <name evidence="3" type="ORF">CEP52_012000</name>
</gene>
<reference evidence="3 4" key="1">
    <citation type="submission" date="2017-06" db="EMBL/GenBank/DDBJ databases">
        <title>Comparative genomic analysis of Ambrosia Fusariam Clade fungi.</title>
        <authorList>
            <person name="Stajich J.E."/>
            <person name="Carrillo J."/>
            <person name="Kijimoto T."/>
            <person name="Eskalen A."/>
            <person name="O'Donnell K."/>
            <person name="Kasson M."/>
        </authorList>
    </citation>
    <scope>NUCLEOTIDE SEQUENCE [LARGE SCALE GENOMIC DNA]</scope>
    <source>
        <strain evidence="3 4">NRRL62579</strain>
    </source>
</reference>
<accession>A0A428T0F5</accession>
<comment type="caution">
    <text evidence="3">The sequence shown here is derived from an EMBL/GenBank/DDBJ whole genome shotgun (WGS) entry which is preliminary data.</text>
</comment>
<evidence type="ECO:0000259" key="2">
    <source>
        <dbReference type="Pfam" id="PF20945"/>
    </source>
</evidence>
<dbReference type="GO" id="GO:0000172">
    <property type="term" value="C:ribonuclease MRP complex"/>
    <property type="evidence" value="ECO:0007669"/>
    <property type="project" value="InterPro"/>
</dbReference>
<dbReference type="GO" id="GO:0042134">
    <property type="term" value="F:rRNA primary transcript binding"/>
    <property type="evidence" value="ECO:0007669"/>
    <property type="project" value="InterPro"/>
</dbReference>
<dbReference type="InterPro" id="IPR047205">
    <property type="entry name" value="RMP1"/>
</dbReference>
<evidence type="ECO:0000313" key="3">
    <source>
        <dbReference type="EMBL" id="RSL95511.1"/>
    </source>
</evidence>
<dbReference type="GO" id="GO:0000294">
    <property type="term" value="P:nuclear-transcribed mRNA catabolic process, RNase MRP-dependent"/>
    <property type="evidence" value="ECO:0007669"/>
    <property type="project" value="TreeGrafter"/>
</dbReference>
<dbReference type="PANTHER" id="PTHR37792:SF1">
    <property type="entry name" value="RIBONUCLEASE MRP PROTEIN SUBUNIT RMP1"/>
    <property type="match status" value="1"/>
</dbReference>
<evidence type="ECO:0000313" key="4">
    <source>
        <dbReference type="Proteomes" id="UP000287144"/>
    </source>
</evidence>
<organism evidence="3 4">
    <name type="scientific">Fusarium oligoseptatum</name>
    <dbReference type="NCBI Taxonomy" id="2604345"/>
    <lineage>
        <taxon>Eukaryota</taxon>
        <taxon>Fungi</taxon>
        <taxon>Dikarya</taxon>
        <taxon>Ascomycota</taxon>
        <taxon>Pezizomycotina</taxon>
        <taxon>Sordariomycetes</taxon>
        <taxon>Hypocreomycetidae</taxon>
        <taxon>Hypocreales</taxon>
        <taxon>Nectriaceae</taxon>
        <taxon>Fusarium</taxon>
        <taxon>Fusarium solani species complex</taxon>
    </lineage>
</organism>
<keyword evidence="4" id="KW-1185">Reference proteome</keyword>
<proteinExistence type="predicted"/>
<name>A0A428T0F5_9HYPO</name>
<dbReference type="STRING" id="1325735.A0A428T0F5"/>
<feature type="compositionally biased region" description="Low complexity" evidence="1">
    <location>
        <begin position="138"/>
        <end position="169"/>
    </location>
</feature>
<feature type="region of interest" description="Disordered" evidence="1">
    <location>
        <begin position="56"/>
        <end position="80"/>
    </location>
</feature>
<sequence length="251" mass="27993">MTSPHPSAALLSTANESLAPVLPILNAFAHRHRNQHHSSHWWSSFSLVRRAARNLSTDLTSRPRPIKNKNKSGNGEGDNHPALVRARWMIRHVVPRTYIAFTQLAADNQHAPLGLLLLSILARINRILSDLVPADENTIPATSASTKPTPTGSMLPSNTQTSTPDTTDSQDIDMGVTISRNEVLPIRKTTTSQLEPKPDSQLTELPSKERKLKSLTKDIKKSSSKRFSQRQTQEKEEKGWRRTLKSLRLPS</sequence>
<protein>
    <recommendedName>
        <fullName evidence="2">RNase MRP protein 1 RNA binding domain-containing protein</fullName>
    </recommendedName>
</protein>
<evidence type="ECO:0000256" key="1">
    <source>
        <dbReference type="SAM" id="MobiDB-lite"/>
    </source>
</evidence>
<feature type="region of interest" description="Disordered" evidence="1">
    <location>
        <begin position="138"/>
        <end position="251"/>
    </location>
</feature>
<dbReference type="PANTHER" id="PTHR37792">
    <property type="entry name" value="RIBONUCLEASE MRP PROTEIN SUBUNIT RMP1"/>
    <property type="match status" value="1"/>
</dbReference>
<dbReference type="Proteomes" id="UP000287144">
    <property type="component" value="Unassembled WGS sequence"/>
</dbReference>
<dbReference type="EMBL" id="NKCK01000151">
    <property type="protein sequence ID" value="RSL95511.1"/>
    <property type="molecule type" value="Genomic_DNA"/>
</dbReference>
<dbReference type="GO" id="GO:0000466">
    <property type="term" value="P:maturation of 5.8S rRNA from tricistronic rRNA transcript (SSU-rRNA, 5.8S rRNA, LSU-rRNA)"/>
    <property type="evidence" value="ECO:0007669"/>
    <property type="project" value="TreeGrafter"/>
</dbReference>
<dbReference type="AlphaFoldDB" id="A0A428T0F5"/>
<dbReference type="Pfam" id="PF20945">
    <property type="entry name" value="RMP1"/>
    <property type="match status" value="1"/>
</dbReference>
<dbReference type="InterPro" id="IPR047204">
    <property type="entry name" value="RMP1_RBD"/>
</dbReference>
<feature type="domain" description="RNase MRP protein 1 RNA binding" evidence="2">
    <location>
        <begin position="24"/>
        <end position="123"/>
    </location>
</feature>